<feature type="domain" description="Outer membrane protein beta-barrel" evidence="1">
    <location>
        <begin position="49"/>
        <end position="245"/>
    </location>
</feature>
<comment type="caution">
    <text evidence="2">The sequence shown here is derived from an EMBL/GenBank/DDBJ whole genome shotgun (WGS) entry which is preliminary data.</text>
</comment>
<dbReference type="Proteomes" id="UP000727490">
    <property type="component" value="Unassembled WGS sequence"/>
</dbReference>
<dbReference type="InterPro" id="IPR025665">
    <property type="entry name" value="Beta-barrel_OMP_2"/>
</dbReference>
<dbReference type="RefSeq" id="WP_219291101.1">
    <property type="nucleotide sequence ID" value="NZ_RPHB01000006.1"/>
</dbReference>
<keyword evidence="3" id="KW-1185">Reference proteome</keyword>
<dbReference type="Pfam" id="PF13568">
    <property type="entry name" value="OMP_b-brl_2"/>
    <property type="match status" value="1"/>
</dbReference>
<gene>
    <name evidence="2" type="ORF">EGN73_14225</name>
</gene>
<dbReference type="EMBL" id="RPHB01000006">
    <property type="protein sequence ID" value="MBW3468956.1"/>
    <property type="molecule type" value="Genomic_DNA"/>
</dbReference>
<dbReference type="AlphaFoldDB" id="A0A951MBZ5"/>
<evidence type="ECO:0000313" key="2">
    <source>
        <dbReference type="EMBL" id="MBW3468956.1"/>
    </source>
</evidence>
<reference evidence="2 3" key="1">
    <citation type="journal article" date="2020" name="Syst. Appl. Microbiol.">
        <title>Arthrospiribacter ruber gen. nov., sp. nov., a novel bacterium isolated from Arthrospira cultures.</title>
        <authorList>
            <person name="Waleron M."/>
            <person name="Misztak A."/>
            <person name="Waleron M.M."/>
            <person name="Furmaniak M."/>
            <person name="Mrozik A."/>
            <person name="Waleron K."/>
        </authorList>
    </citation>
    <scope>NUCLEOTIDE SEQUENCE [LARGE SCALE GENOMIC DNA]</scope>
    <source>
        <strain evidence="2 3">DPMB0001</strain>
    </source>
</reference>
<protein>
    <submittedName>
        <fullName evidence="2">PorT family protein</fullName>
    </submittedName>
</protein>
<evidence type="ECO:0000259" key="1">
    <source>
        <dbReference type="Pfam" id="PF13568"/>
    </source>
</evidence>
<accession>A0A951MBZ5</accession>
<evidence type="ECO:0000313" key="3">
    <source>
        <dbReference type="Proteomes" id="UP000727490"/>
    </source>
</evidence>
<organism evidence="2 3">
    <name type="scientific">Arthrospiribacter ruber</name>
    <dbReference type="NCBI Taxonomy" id="2487934"/>
    <lineage>
        <taxon>Bacteria</taxon>
        <taxon>Pseudomonadati</taxon>
        <taxon>Bacteroidota</taxon>
        <taxon>Cytophagia</taxon>
        <taxon>Cytophagales</taxon>
        <taxon>Cyclobacteriaceae</taxon>
        <taxon>Arthrospiribacter</taxon>
    </lineage>
</organism>
<sequence>MQTTHIWNQLHLHWRKISLLALGFVFFSHGIMAQARFNAISRAGQDDKLLSYGFFLAGHTNYYQMRYSEEFLNPNNATTSRVRSVVPVMTPGFSLGFLAVFRVHDQFNIMLTPKIGFYEFRTDINFYGHESDFVTTIPDPSNGANTGNDFIQQTGTRSVVTESTMIELPLIFKYKAQRFNNSRMFFTGGGSAMWRTKDQEEADLEALVTTGRDFTIDLGIGFDMYFKYFKFSPELRFSHGLVNLYRPEETDPAFRDVISDLRRKSITLYLHFQ</sequence>
<name>A0A951MBZ5_9BACT</name>
<proteinExistence type="predicted"/>